<evidence type="ECO:0000256" key="10">
    <source>
        <dbReference type="ARBA" id="ARBA00022989"/>
    </source>
</evidence>
<dbReference type="GO" id="GO:1904423">
    <property type="term" value="C:dehydrodolichyl diphosphate synthase complex"/>
    <property type="evidence" value="ECO:0007669"/>
    <property type="project" value="InterPro"/>
</dbReference>
<evidence type="ECO:0000256" key="6">
    <source>
        <dbReference type="ARBA" id="ARBA00022679"/>
    </source>
</evidence>
<evidence type="ECO:0000256" key="3">
    <source>
        <dbReference type="ARBA" id="ARBA00004922"/>
    </source>
</evidence>
<dbReference type="AlphaFoldDB" id="A0A1Y2FUR1"/>
<evidence type="ECO:0000256" key="7">
    <source>
        <dbReference type="ARBA" id="ARBA00022692"/>
    </source>
</evidence>
<evidence type="ECO:0000256" key="4">
    <source>
        <dbReference type="ARBA" id="ARBA00005432"/>
    </source>
</evidence>
<keyword evidence="7 14" id="KW-0812">Transmembrane</keyword>
<evidence type="ECO:0000256" key="9">
    <source>
        <dbReference type="ARBA" id="ARBA00022842"/>
    </source>
</evidence>
<feature type="region of interest" description="Disordered" evidence="13">
    <location>
        <begin position="209"/>
        <end position="317"/>
    </location>
</feature>
<dbReference type="EC" id="2.5.1.87" evidence="5"/>
<dbReference type="STRING" id="56484.A0A1Y2FUR1"/>
<evidence type="ECO:0000256" key="14">
    <source>
        <dbReference type="SAM" id="Phobius"/>
    </source>
</evidence>
<dbReference type="SUPFAM" id="SSF64005">
    <property type="entry name" value="Undecaprenyl diphosphate synthase"/>
    <property type="match status" value="2"/>
</dbReference>
<gene>
    <name evidence="15" type="ORF">BCR37DRAFT_375580</name>
</gene>
<dbReference type="GO" id="GO:0005789">
    <property type="term" value="C:endoplasmic reticulum membrane"/>
    <property type="evidence" value="ECO:0007669"/>
    <property type="project" value="UniProtKB-SubCell"/>
</dbReference>
<comment type="pathway">
    <text evidence="3">Protein modification; protein glycosylation.</text>
</comment>
<dbReference type="Gene3D" id="3.40.1180.10">
    <property type="entry name" value="Decaprenyl diphosphate synthase-like"/>
    <property type="match status" value="1"/>
</dbReference>
<evidence type="ECO:0000256" key="8">
    <source>
        <dbReference type="ARBA" id="ARBA00022824"/>
    </source>
</evidence>
<evidence type="ECO:0000313" key="15">
    <source>
        <dbReference type="EMBL" id="ORY87699.1"/>
    </source>
</evidence>
<protein>
    <recommendedName>
        <fullName evidence="5">ditrans,polycis-polyprenyl diphosphate synthase [(2E,6E)-farnesyldiphosphate specific]</fullName>
        <ecNumber evidence="5">2.5.1.87</ecNumber>
    </recommendedName>
</protein>
<feature type="transmembrane region" description="Helical" evidence="14">
    <location>
        <begin position="34"/>
        <end position="57"/>
    </location>
</feature>
<feature type="compositionally biased region" description="Low complexity" evidence="13">
    <location>
        <begin position="294"/>
        <end position="304"/>
    </location>
</feature>
<proteinExistence type="inferred from homology"/>
<comment type="cofactor">
    <cofactor evidence="1">
        <name>Mg(2+)</name>
        <dbReference type="ChEBI" id="CHEBI:18420"/>
    </cofactor>
</comment>
<keyword evidence="8" id="KW-0256">Endoplasmic reticulum</keyword>
<dbReference type="EMBL" id="MCFI01000001">
    <property type="protein sequence ID" value="ORY87699.1"/>
    <property type="molecule type" value="Genomic_DNA"/>
</dbReference>
<comment type="similarity">
    <text evidence="4">Belongs to the UPP synthase family.</text>
</comment>
<sequence length="416" mass="45119">MAVDRPQASGPKYKHTPGKQLDILQRKQEQGHSIVLLGVLYYLHLLYFLYACIRAFLSRGYDLITGFILTSSSKELIKSDIANLTKIPSHLAVVICGDLESLVNDVADLSVWCICCNIPILTIYERSGQLKGMDAPLQVAIKRKLRRFFRDSKKVSLYTPGWGTENTNEYDGDGGLADLEVNLISSEDGREALLDLTRSLCLLAAGTEEETTAQQQQVNGKSPTILINGSSQTNGKAPSRTSSPFATGSLRKSITRRNHKSAHDGNEVESPIASRPGSAMSNGSDASRYTDALTQQPQTQSSAAPPAPARQHSSGGVHISSSDITIPFLDAHITDVTIPEPNLLLIFTGHPGSRPSSASSASGEPAAAGYTLDGFPPWSLRLCEICWIKVAGGHVSYRGFLRGLQRFGHAEMRWGR</sequence>
<dbReference type="RefSeq" id="XP_040728194.1">
    <property type="nucleotide sequence ID" value="XM_040868413.1"/>
</dbReference>
<dbReference type="Proteomes" id="UP000193685">
    <property type="component" value="Unassembled WGS sequence"/>
</dbReference>
<keyword evidence="9" id="KW-0460">Magnesium</keyword>
<dbReference type="InterPro" id="IPR038887">
    <property type="entry name" value="Nus1/NgBR"/>
</dbReference>
<feature type="compositionally biased region" description="Polar residues" evidence="13">
    <location>
        <begin position="218"/>
        <end position="252"/>
    </location>
</feature>
<evidence type="ECO:0000256" key="13">
    <source>
        <dbReference type="SAM" id="MobiDB-lite"/>
    </source>
</evidence>
<keyword evidence="10 14" id="KW-1133">Transmembrane helix</keyword>
<evidence type="ECO:0000256" key="11">
    <source>
        <dbReference type="ARBA" id="ARBA00023136"/>
    </source>
</evidence>
<comment type="subcellular location">
    <subcellularLocation>
        <location evidence="2">Endoplasmic reticulum membrane</location>
    </subcellularLocation>
</comment>
<organism evidence="15 16">
    <name type="scientific">Protomyces lactucae-debilis</name>
    <dbReference type="NCBI Taxonomy" id="2754530"/>
    <lineage>
        <taxon>Eukaryota</taxon>
        <taxon>Fungi</taxon>
        <taxon>Dikarya</taxon>
        <taxon>Ascomycota</taxon>
        <taxon>Taphrinomycotina</taxon>
        <taxon>Taphrinomycetes</taxon>
        <taxon>Taphrinales</taxon>
        <taxon>Protomycetaceae</taxon>
        <taxon>Protomyces</taxon>
    </lineage>
</organism>
<dbReference type="InterPro" id="IPR036424">
    <property type="entry name" value="UPP_synth-like_sf"/>
</dbReference>
<name>A0A1Y2FUR1_PROLT</name>
<dbReference type="PANTHER" id="PTHR21528">
    <property type="entry name" value="DEHYDRODOLICHYL DIPHOSPHATE SYNTHASE COMPLEX SUBUNIT NUS1"/>
    <property type="match status" value="1"/>
</dbReference>
<keyword evidence="16" id="KW-1185">Reference proteome</keyword>
<keyword evidence="6" id="KW-0808">Transferase</keyword>
<evidence type="ECO:0000256" key="5">
    <source>
        <dbReference type="ARBA" id="ARBA00012596"/>
    </source>
</evidence>
<dbReference type="GO" id="GO:0045547">
    <property type="term" value="F:ditrans,polycis-polyprenyl diphosphate synthase [(2E,6E)-farnesyl diphosphate specific] activity"/>
    <property type="evidence" value="ECO:0007669"/>
    <property type="project" value="UniProtKB-EC"/>
</dbReference>
<reference evidence="15 16" key="1">
    <citation type="submission" date="2016-07" db="EMBL/GenBank/DDBJ databases">
        <title>Pervasive Adenine N6-methylation of Active Genes in Fungi.</title>
        <authorList>
            <consortium name="DOE Joint Genome Institute"/>
            <person name="Mondo S.J."/>
            <person name="Dannebaum R.O."/>
            <person name="Kuo R.C."/>
            <person name="Labutti K."/>
            <person name="Haridas S."/>
            <person name="Kuo A."/>
            <person name="Salamov A."/>
            <person name="Ahrendt S.R."/>
            <person name="Lipzen A."/>
            <person name="Sullivan W."/>
            <person name="Andreopoulos W.B."/>
            <person name="Clum A."/>
            <person name="Lindquist E."/>
            <person name="Daum C."/>
            <person name="Ramamoorthy G.K."/>
            <person name="Gryganskyi A."/>
            <person name="Culley D."/>
            <person name="Magnuson J.K."/>
            <person name="James T.Y."/>
            <person name="O'Malley M.A."/>
            <person name="Stajich J.E."/>
            <person name="Spatafora J.W."/>
            <person name="Visel A."/>
            <person name="Grigoriev I.V."/>
        </authorList>
    </citation>
    <scope>NUCLEOTIDE SEQUENCE [LARGE SCALE GENOMIC DNA]</scope>
    <source>
        <strain evidence="15 16">12-1054</strain>
    </source>
</reference>
<dbReference type="GeneID" id="63785012"/>
<dbReference type="OrthoDB" id="19639at2759"/>
<evidence type="ECO:0000256" key="1">
    <source>
        <dbReference type="ARBA" id="ARBA00001946"/>
    </source>
</evidence>
<keyword evidence="11 14" id="KW-0472">Membrane</keyword>
<evidence type="ECO:0000313" key="16">
    <source>
        <dbReference type="Proteomes" id="UP000193685"/>
    </source>
</evidence>
<comment type="caution">
    <text evidence="15">The sequence shown here is derived from an EMBL/GenBank/DDBJ whole genome shotgun (WGS) entry which is preliminary data.</text>
</comment>
<evidence type="ECO:0000256" key="2">
    <source>
        <dbReference type="ARBA" id="ARBA00004586"/>
    </source>
</evidence>
<accession>A0A1Y2FUR1</accession>
<comment type="catalytic activity">
    <reaction evidence="12">
        <text>n isopentenyl diphosphate + (2E,6E)-farnesyl diphosphate = a di-trans,poly-cis-polyprenyl diphosphate + n diphosphate</text>
        <dbReference type="Rhea" id="RHEA:53008"/>
        <dbReference type="Rhea" id="RHEA-COMP:19494"/>
        <dbReference type="ChEBI" id="CHEBI:33019"/>
        <dbReference type="ChEBI" id="CHEBI:128769"/>
        <dbReference type="ChEBI" id="CHEBI:136960"/>
        <dbReference type="ChEBI" id="CHEBI:175763"/>
        <dbReference type="EC" id="2.5.1.87"/>
    </reaction>
</comment>
<evidence type="ECO:0000256" key="12">
    <source>
        <dbReference type="ARBA" id="ARBA00047353"/>
    </source>
</evidence>
<dbReference type="PANTHER" id="PTHR21528:SF0">
    <property type="entry name" value="DEHYDRODOLICHYL DIPHOSPHATE SYNTHASE COMPLEX SUBUNIT NUS1"/>
    <property type="match status" value="1"/>
</dbReference>
<dbReference type="UniPathway" id="UPA00378"/>